<feature type="chain" id="PRO_5046611315" evidence="1">
    <location>
        <begin position="31"/>
        <end position="109"/>
    </location>
</feature>
<dbReference type="PROSITE" id="PS51257">
    <property type="entry name" value="PROKAR_LIPOPROTEIN"/>
    <property type="match status" value="1"/>
</dbReference>
<keyword evidence="3" id="KW-1185">Reference proteome</keyword>
<proteinExistence type="predicted"/>
<protein>
    <submittedName>
        <fullName evidence="2">Uncharacterized protein</fullName>
    </submittedName>
</protein>
<name>A0ABP7VKI4_9ACTN</name>
<sequence>MKKHATGLRILMIAALAGGMTTAFGGTAQAAVSGCHADRDADTNIAVVYCEKGFGSYRVAAKCDSPNYPYSITIYGSWVKKVSGDLGDDSFVEGDKYNCHIVKAWADTR</sequence>
<reference evidence="3" key="1">
    <citation type="journal article" date="2019" name="Int. J. Syst. Evol. Microbiol.">
        <title>The Global Catalogue of Microorganisms (GCM) 10K type strain sequencing project: providing services to taxonomists for standard genome sequencing and annotation.</title>
        <authorList>
            <consortium name="The Broad Institute Genomics Platform"/>
            <consortium name="The Broad Institute Genome Sequencing Center for Infectious Disease"/>
            <person name="Wu L."/>
            <person name="Ma J."/>
        </authorList>
    </citation>
    <scope>NUCLEOTIDE SEQUENCE [LARGE SCALE GENOMIC DNA]</scope>
    <source>
        <strain evidence="3">JCM 16925</strain>
    </source>
</reference>
<keyword evidence="1" id="KW-0732">Signal</keyword>
<organism evidence="2 3">
    <name type="scientific">Streptomyces shaanxiensis</name>
    <dbReference type="NCBI Taxonomy" id="653357"/>
    <lineage>
        <taxon>Bacteria</taxon>
        <taxon>Bacillati</taxon>
        <taxon>Actinomycetota</taxon>
        <taxon>Actinomycetes</taxon>
        <taxon>Kitasatosporales</taxon>
        <taxon>Streptomycetaceae</taxon>
        <taxon>Streptomyces</taxon>
    </lineage>
</organism>
<evidence type="ECO:0000313" key="3">
    <source>
        <dbReference type="Proteomes" id="UP001499984"/>
    </source>
</evidence>
<dbReference type="Proteomes" id="UP001499984">
    <property type="component" value="Unassembled WGS sequence"/>
</dbReference>
<evidence type="ECO:0000256" key="1">
    <source>
        <dbReference type="SAM" id="SignalP"/>
    </source>
</evidence>
<evidence type="ECO:0000313" key="2">
    <source>
        <dbReference type="EMBL" id="GAA4068715.1"/>
    </source>
</evidence>
<gene>
    <name evidence="2" type="ORF">GCM10022233_50850</name>
</gene>
<comment type="caution">
    <text evidence="2">The sequence shown here is derived from an EMBL/GenBank/DDBJ whole genome shotgun (WGS) entry which is preliminary data.</text>
</comment>
<accession>A0ABP7VKI4</accession>
<feature type="signal peptide" evidence="1">
    <location>
        <begin position="1"/>
        <end position="30"/>
    </location>
</feature>
<dbReference type="EMBL" id="BAAAZY010000012">
    <property type="protein sequence ID" value="GAA4068715.1"/>
    <property type="molecule type" value="Genomic_DNA"/>
</dbReference>